<dbReference type="Ensembl" id="ENSACAT00000046737.1">
    <property type="protein sequence ID" value="ENSACAP00000024158.1"/>
    <property type="gene ID" value="ENSACAG00000036224.1"/>
</dbReference>
<dbReference type="PANTHER" id="PTHR24379:SF131">
    <property type="entry name" value="ZINC FINGER PROTEIN 737-LIKE-RELATED"/>
    <property type="match status" value="1"/>
</dbReference>
<evidence type="ECO:0000313" key="8">
    <source>
        <dbReference type="Proteomes" id="UP000001646"/>
    </source>
</evidence>
<keyword evidence="4" id="KW-0862">Zinc</keyword>
<keyword evidence="1" id="KW-0479">Metal-binding</keyword>
<feature type="domain" description="C2H2-type" evidence="6">
    <location>
        <begin position="166"/>
        <end position="193"/>
    </location>
</feature>
<feature type="domain" description="C2H2-type" evidence="6">
    <location>
        <begin position="110"/>
        <end position="137"/>
    </location>
</feature>
<evidence type="ECO:0000256" key="5">
    <source>
        <dbReference type="PROSITE-ProRule" id="PRU00042"/>
    </source>
</evidence>
<reference evidence="7" key="1">
    <citation type="submission" date="2009-12" db="EMBL/GenBank/DDBJ databases">
        <title>The Genome Sequence of Anolis carolinensis (Green Anole Lizard).</title>
        <authorList>
            <consortium name="The Genome Sequencing Platform"/>
            <person name="Di Palma F."/>
            <person name="Alfoldi J."/>
            <person name="Heiman D."/>
            <person name="Young S."/>
            <person name="Grabherr M."/>
            <person name="Johnson J."/>
            <person name="Lander E.S."/>
            <person name="Lindblad-Toh K."/>
        </authorList>
    </citation>
    <scope>NUCLEOTIDE SEQUENCE [LARGE SCALE GENOMIC DNA]</scope>
    <source>
        <strain evidence="7">JBL SC #1</strain>
    </source>
</reference>
<proteinExistence type="predicted"/>
<dbReference type="InterPro" id="IPR036236">
    <property type="entry name" value="Znf_C2H2_sf"/>
</dbReference>
<accession>A0A803SMG8</accession>
<dbReference type="PANTHER" id="PTHR24379">
    <property type="entry name" value="KRAB AND ZINC FINGER DOMAIN-CONTAINING"/>
    <property type="match status" value="1"/>
</dbReference>
<dbReference type="Pfam" id="PF00096">
    <property type="entry name" value="zf-C2H2"/>
    <property type="match status" value="4"/>
</dbReference>
<name>A0A803SMG8_ANOCA</name>
<evidence type="ECO:0000256" key="1">
    <source>
        <dbReference type="ARBA" id="ARBA00022723"/>
    </source>
</evidence>
<sequence>MEEIHGIVDSLAVNWKKNNVCTKRRKLLGDNRDLPEPQQTHREDGDYAREKPFKCNGCGQCFTQNVALVLHKTLHAGKSQIKWKETGKCVDEYRLPHLSQEEIFEGTEVFISRECGKPFIQSSRLVKHKRFHTGEKPYQCQECGKCFASSSELLRHKRLHTGEKPYQCQECGKCFVDSSALASHKRVHTGEKPYQCQECGKCFAYNSEICEAQKTPHRREAIPNARECGKRFARSSNLVSHKRLHTGEKPYQCQECGKCFG</sequence>
<dbReference type="FunFam" id="3.30.160.60:FF:000664">
    <property type="entry name" value="Uncharacterized protein"/>
    <property type="match status" value="1"/>
</dbReference>
<keyword evidence="8" id="KW-1185">Reference proteome</keyword>
<dbReference type="FunFam" id="3.30.160.60:FF:000786">
    <property type="match status" value="1"/>
</dbReference>
<dbReference type="FunFam" id="3.30.160.60:FF:000218">
    <property type="entry name" value="Zinc finger protein 10"/>
    <property type="match status" value="1"/>
</dbReference>
<dbReference type="SMART" id="SM00355">
    <property type="entry name" value="ZnF_C2H2"/>
    <property type="match status" value="6"/>
</dbReference>
<dbReference type="SUPFAM" id="SSF57667">
    <property type="entry name" value="beta-beta-alpha zinc fingers"/>
    <property type="match status" value="4"/>
</dbReference>
<dbReference type="FunFam" id="3.30.160.60:FF:001846">
    <property type="entry name" value="ZNF121 isoform 1"/>
    <property type="match status" value="1"/>
</dbReference>
<dbReference type="GeneTree" id="ENSGT00940000164664"/>
<feature type="domain" description="C2H2-type" evidence="6">
    <location>
        <begin position="53"/>
        <end position="80"/>
    </location>
</feature>
<dbReference type="Gene3D" id="3.30.160.60">
    <property type="entry name" value="Classic Zinc Finger"/>
    <property type="match status" value="7"/>
</dbReference>
<dbReference type="InParanoid" id="A0A803SMG8"/>
<feature type="domain" description="C2H2-type" evidence="6">
    <location>
        <begin position="194"/>
        <end position="222"/>
    </location>
</feature>
<evidence type="ECO:0000256" key="2">
    <source>
        <dbReference type="ARBA" id="ARBA00022737"/>
    </source>
</evidence>
<dbReference type="PROSITE" id="PS50157">
    <property type="entry name" value="ZINC_FINGER_C2H2_2"/>
    <property type="match status" value="6"/>
</dbReference>
<organism evidence="7 8">
    <name type="scientific">Anolis carolinensis</name>
    <name type="common">Green anole</name>
    <name type="synonym">American chameleon</name>
    <dbReference type="NCBI Taxonomy" id="28377"/>
    <lineage>
        <taxon>Eukaryota</taxon>
        <taxon>Metazoa</taxon>
        <taxon>Chordata</taxon>
        <taxon>Craniata</taxon>
        <taxon>Vertebrata</taxon>
        <taxon>Euteleostomi</taxon>
        <taxon>Lepidosauria</taxon>
        <taxon>Squamata</taxon>
        <taxon>Bifurcata</taxon>
        <taxon>Unidentata</taxon>
        <taxon>Episquamata</taxon>
        <taxon>Toxicofera</taxon>
        <taxon>Iguania</taxon>
        <taxon>Dactyloidae</taxon>
        <taxon>Anolis</taxon>
    </lineage>
</organism>
<reference evidence="7" key="2">
    <citation type="submission" date="2025-08" db="UniProtKB">
        <authorList>
            <consortium name="Ensembl"/>
        </authorList>
    </citation>
    <scope>IDENTIFICATION</scope>
</reference>
<evidence type="ECO:0000256" key="3">
    <source>
        <dbReference type="ARBA" id="ARBA00022771"/>
    </source>
</evidence>
<dbReference type="InterPro" id="IPR013087">
    <property type="entry name" value="Znf_C2H2_type"/>
</dbReference>
<keyword evidence="2" id="KW-0677">Repeat</keyword>
<dbReference type="PROSITE" id="PS00028">
    <property type="entry name" value="ZINC_FINGER_C2H2_1"/>
    <property type="match status" value="3"/>
</dbReference>
<keyword evidence="3 5" id="KW-0863">Zinc-finger</keyword>
<feature type="domain" description="C2H2-type" evidence="6">
    <location>
        <begin position="138"/>
        <end position="165"/>
    </location>
</feature>
<evidence type="ECO:0000259" key="6">
    <source>
        <dbReference type="PROSITE" id="PS50157"/>
    </source>
</evidence>
<dbReference type="Proteomes" id="UP000001646">
    <property type="component" value="Unplaced"/>
</dbReference>
<protein>
    <recommendedName>
        <fullName evidence="6">C2H2-type domain-containing protein</fullName>
    </recommendedName>
</protein>
<dbReference type="GO" id="GO:0008270">
    <property type="term" value="F:zinc ion binding"/>
    <property type="evidence" value="ECO:0007669"/>
    <property type="project" value="UniProtKB-KW"/>
</dbReference>
<dbReference type="FunFam" id="3.30.160.60:FF:004006">
    <property type="match status" value="1"/>
</dbReference>
<evidence type="ECO:0000313" key="7">
    <source>
        <dbReference type="Ensembl" id="ENSACAP00000024158.1"/>
    </source>
</evidence>
<feature type="domain" description="C2H2-type" evidence="6">
    <location>
        <begin position="223"/>
        <end position="250"/>
    </location>
</feature>
<evidence type="ECO:0000256" key="4">
    <source>
        <dbReference type="ARBA" id="ARBA00022833"/>
    </source>
</evidence>
<dbReference type="AlphaFoldDB" id="A0A803SMG8"/>
<reference evidence="7" key="3">
    <citation type="submission" date="2025-09" db="UniProtKB">
        <authorList>
            <consortium name="Ensembl"/>
        </authorList>
    </citation>
    <scope>IDENTIFICATION</scope>
</reference>